<keyword evidence="2" id="KW-1185">Reference proteome</keyword>
<evidence type="ECO:0000313" key="2">
    <source>
        <dbReference type="Proteomes" id="UP000799118"/>
    </source>
</evidence>
<protein>
    <submittedName>
        <fullName evidence="1">Uncharacterized protein</fullName>
    </submittedName>
</protein>
<sequence length="103" mass="11285">MVGGLVAADVLITGSMIYYLDLRFRVKPEFPSGVSATGLFIDVCVKIIVRTVECNLLSLFAQAVSIGLFNSKSNVGFYFVITDMTLAKNLYILSTYCFAQSSH</sequence>
<name>A0A6A4GAC4_9AGAR</name>
<evidence type="ECO:0000313" key="1">
    <source>
        <dbReference type="EMBL" id="KAE9382433.1"/>
    </source>
</evidence>
<proteinExistence type="predicted"/>
<dbReference type="Proteomes" id="UP000799118">
    <property type="component" value="Unassembled WGS sequence"/>
</dbReference>
<dbReference type="AlphaFoldDB" id="A0A6A4GAC4"/>
<reference evidence="1" key="1">
    <citation type="journal article" date="2019" name="Environ. Microbiol.">
        <title>Fungal ecological strategies reflected in gene transcription - a case study of two litter decomposers.</title>
        <authorList>
            <person name="Barbi F."/>
            <person name="Kohler A."/>
            <person name="Barry K."/>
            <person name="Baskaran P."/>
            <person name="Daum C."/>
            <person name="Fauchery L."/>
            <person name="Ihrmark K."/>
            <person name="Kuo A."/>
            <person name="LaButti K."/>
            <person name="Lipzen A."/>
            <person name="Morin E."/>
            <person name="Grigoriev I.V."/>
            <person name="Henrissat B."/>
            <person name="Lindahl B."/>
            <person name="Martin F."/>
        </authorList>
    </citation>
    <scope>NUCLEOTIDE SEQUENCE</scope>
    <source>
        <strain evidence="1">JB14</strain>
    </source>
</reference>
<accession>A0A6A4GAC4</accession>
<gene>
    <name evidence="1" type="ORF">BT96DRAFT_1027650</name>
</gene>
<organism evidence="1 2">
    <name type="scientific">Gymnopus androsaceus JB14</name>
    <dbReference type="NCBI Taxonomy" id="1447944"/>
    <lineage>
        <taxon>Eukaryota</taxon>
        <taxon>Fungi</taxon>
        <taxon>Dikarya</taxon>
        <taxon>Basidiomycota</taxon>
        <taxon>Agaricomycotina</taxon>
        <taxon>Agaricomycetes</taxon>
        <taxon>Agaricomycetidae</taxon>
        <taxon>Agaricales</taxon>
        <taxon>Marasmiineae</taxon>
        <taxon>Omphalotaceae</taxon>
        <taxon>Gymnopus</taxon>
    </lineage>
</organism>
<dbReference type="EMBL" id="ML771548">
    <property type="protein sequence ID" value="KAE9382433.1"/>
    <property type="molecule type" value="Genomic_DNA"/>
</dbReference>